<dbReference type="PANTHER" id="PTHR34039">
    <property type="entry name" value="UPF0102 PROTEIN YRAN"/>
    <property type="match status" value="1"/>
</dbReference>
<keyword evidence="4" id="KW-1185">Reference proteome</keyword>
<dbReference type="SUPFAM" id="SSF52980">
    <property type="entry name" value="Restriction endonuclease-like"/>
    <property type="match status" value="1"/>
</dbReference>
<reference evidence="3" key="1">
    <citation type="journal article" date="2014" name="Int. J. Syst. Evol. Microbiol.">
        <title>Complete genome sequence of Corynebacterium casei LMG S-19264T (=DSM 44701T), isolated from a smear-ripened cheese.</title>
        <authorList>
            <consortium name="US DOE Joint Genome Institute (JGI-PGF)"/>
            <person name="Walter F."/>
            <person name="Albersmeier A."/>
            <person name="Kalinowski J."/>
            <person name="Ruckert C."/>
        </authorList>
    </citation>
    <scope>NUCLEOTIDE SEQUENCE</scope>
    <source>
        <strain evidence="3">CCM 7897</strain>
    </source>
</reference>
<dbReference type="InterPro" id="IPR003509">
    <property type="entry name" value="UPF0102_YraN-like"/>
</dbReference>
<name>A0A917C9S1_9HYPH</name>
<protein>
    <recommendedName>
        <fullName evidence="2">UPF0102 protein GCM10007301_39360</fullName>
    </recommendedName>
</protein>
<sequence>MAKPPPKAPPADTPARRRRQAAQVRGVVAEDRAAQLLEGLGFVVLDRRLRTKAGELDLVARRAGLLVFCEVKLRRDLVTAAESLQLRQRRRIAAGAEAYLAGRPELNGLDMRFDAILLGLDGSFEHLEGAFELEV</sequence>
<dbReference type="Pfam" id="PF02021">
    <property type="entry name" value="UPF0102"/>
    <property type="match status" value="1"/>
</dbReference>
<evidence type="ECO:0000256" key="1">
    <source>
        <dbReference type="ARBA" id="ARBA00006738"/>
    </source>
</evidence>
<dbReference type="EMBL" id="BMCT01000006">
    <property type="protein sequence ID" value="GGF75564.1"/>
    <property type="molecule type" value="Genomic_DNA"/>
</dbReference>
<organism evidence="3 4">
    <name type="scientific">Azorhizobium oxalatiphilum</name>
    <dbReference type="NCBI Taxonomy" id="980631"/>
    <lineage>
        <taxon>Bacteria</taxon>
        <taxon>Pseudomonadati</taxon>
        <taxon>Pseudomonadota</taxon>
        <taxon>Alphaproteobacteria</taxon>
        <taxon>Hyphomicrobiales</taxon>
        <taxon>Xanthobacteraceae</taxon>
        <taxon>Azorhizobium</taxon>
    </lineage>
</organism>
<dbReference type="AlphaFoldDB" id="A0A917C9S1"/>
<dbReference type="InterPro" id="IPR011335">
    <property type="entry name" value="Restrct_endonuc-II-like"/>
</dbReference>
<dbReference type="GO" id="GO:0003676">
    <property type="term" value="F:nucleic acid binding"/>
    <property type="evidence" value="ECO:0007669"/>
    <property type="project" value="InterPro"/>
</dbReference>
<dbReference type="RefSeq" id="WP_188581754.1">
    <property type="nucleotide sequence ID" value="NZ_BMCT01000006.1"/>
</dbReference>
<evidence type="ECO:0000256" key="2">
    <source>
        <dbReference type="HAMAP-Rule" id="MF_00048"/>
    </source>
</evidence>
<dbReference type="Gene3D" id="3.40.1350.10">
    <property type="match status" value="1"/>
</dbReference>
<comment type="similarity">
    <text evidence="1 2">Belongs to the UPF0102 family.</text>
</comment>
<dbReference type="PANTHER" id="PTHR34039:SF1">
    <property type="entry name" value="UPF0102 PROTEIN YRAN"/>
    <property type="match status" value="1"/>
</dbReference>
<evidence type="ECO:0000313" key="3">
    <source>
        <dbReference type="EMBL" id="GGF75564.1"/>
    </source>
</evidence>
<comment type="caution">
    <text evidence="3">The sequence shown here is derived from an EMBL/GenBank/DDBJ whole genome shotgun (WGS) entry which is preliminary data.</text>
</comment>
<evidence type="ECO:0000313" key="4">
    <source>
        <dbReference type="Proteomes" id="UP000606044"/>
    </source>
</evidence>
<proteinExistence type="inferred from homology"/>
<reference evidence="3" key="2">
    <citation type="submission" date="2020-09" db="EMBL/GenBank/DDBJ databases">
        <authorList>
            <person name="Sun Q."/>
            <person name="Sedlacek I."/>
        </authorList>
    </citation>
    <scope>NUCLEOTIDE SEQUENCE</scope>
    <source>
        <strain evidence="3">CCM 7897</strain>
    </source>
</reference>
<dbReference type="InterPro" id="IPR011856">
    <property type="entry name" value="tRNA_endonuc-like_dom_sf"/>
</dbReference>
<accession>A0A917C9S1</accession>
<dbReference type="Proteomes" id="UP000606044">
    <property type="component" value="Unassembled WGS sequence"/>
</dbReference>
<gene>
    <name evidence="3" type="ORF">GCM10007301_39360</name>
</gene>
<dbReference type="HAMAP" id="MF_00048">
    <property type="entry name" value="UPF0102"/>
    <property type="match status" value="1"/>
</dbReference>